<comment type="similarity">
    <text evidence="5">Belongs to the methyl-accepting chemotaxis (MCP) protein family.</text>
</comment>
<keyword evidence="4 6" id="KW-0807">Transducer</keyword>
<evidence type="ECO:0000259" key="11">
    <source>
        <dbReference type="PROSITE" id="PS50885"/>
    </source>
</evidence>
<keyword evidence="13" id="KW-1185">Reference proteome</keyword>
<keyword evidence="2" id="KW-1003">Cell membrane</keyword>
<feature type="coiled-coil region" evidence="7">
    <location>
        <begin position="223"/>
        <end position="250"/>
    </location>
</feature>
<evidence type="ECO:0000256" key="5">
    <source>
        <dbReference type="ARBA" id="ARBA00029447"/>
    </source>
</evidence>
<feature type="transmembrane region" description="Helical" evidence="9">
    <location>
        <begin position="15"/>
        <end position="38"/>
    </location>
</feature>
<feature type="coiled-coil region" evidence="7">
    <location>
        <begin position="405"/>
        <end position="432"/>
    </location>
</feature>
<keyword evidence="9" id="KW-1133">Transmembrane helix</keyword>
<evidence type="ECO:0000256" key="2">
    <source>
        <dbReference type="ARBA" id="ARBA00022475"/>
    </source>
</evidence>
<evidence type="ECO:0000313" key="13">
    <source>
        <dbReference type="Proteomes" id="UP000242310"/>
    </source>
</evidence>
<organism evidence="12 13">
    <name type="scientific">Salsuginibacillus halophilus</name>
    <dbReference type="NCBI Taxonomy" id="517424"/>
    <lineage>
        <taxon>Bacteria</taxon>
        <taxon>Bacillati</taxon>
        <taxon>Bacillota</taxon>
        <taxon>Bacilli</taxon>
        <taxon>Bacillales</taxon>
        <taxon>Bacillaceae</taxon>
        <taxon>Salsuginibacillus</taxon>
    </lineage>
</organism>
<feature type="domain" description="Methyl-accepting transducer" evidence="10">
    <location>
        <begin position="145"/>
        <end position="381"/>
    </location>
</feature>
<evidence type="ECO:0000256" key="4">
    <source>
        <dbReference type="ARBA" id="ARBA00023224"/>
    </source>
</evidence>
<evidence type="ECO:0000313" key="12">
    <source>
        <dbReference type="EMBL" id="PSL45791.1"/>
    </source>
</evidence>
<dbReference type="AlphaFoldDB" id="A0A2P8HHW9"/>
<feature type="compositionally biased region" description="Polar residues" evidence="8">
    <location>
        <begin position="164"/>
        <end position="178"/>
    </location>
</feature>
<keyword evidence="3 9" id="KW-0472">Membrane</keyword>
<reference evidence="12 13" key="1">
    <citation type="submission" date="2018-03" db="EMBL/GenBank/DDBJ databases">
        <title>Genomic Encyclopedia of Type Strains, Phase III (KMG-III): the genomes of soil and plant-associated and newly described type strains.</title>
        <authorList>
            <person name="Whitman W."/>
        </authorList>
    </citation>
    <scope>NUCLEOTIDE SEQUENCE [LARGE SCALE GENOMIC DNA]</scope>
    <source>
        <strain evidence="12 13">CGMCC 1.07653</strain>
    </source>
</reference>
<comment type="subcellular location">
    <subcellularLocation>
        <location evidence="1">Cell membrane</location>
    </subcellularLocation>
</comment>
<dbReference type="Pfam" id="PF00672">
    <property type="entry name" value="HAMP"/>
    <property type="match status" value="1"/>
</dbReference>
<feature type="transmembrane region" description="Helical" evidence="9">
    <location>
        <begin position="50"/>
        <end position="75"/>
    </location>
</feature>
<feature type="domain" description="HAMP" evidence="11">
    <location>
        <begin position="75"/>
        <end position="126"/>
    </location>
</feature>
<dbReference type="Proteomes" id="UP000242310">
    <property type="component" value="Unassembled WGS sequence"/>
</dbReference>
<feature type="coiled-coil region" evidence="7">
    <location>
        <begin position="125"/>
        <end position="152"/>
    </location>
</feature>
<dbReference type="RefSeq" id="WP_106588470.1">
    <property type="nucleotide sequence ID" value="NZ_PYAV01000006.1"/>
</dbReference>
<keyword evidence="9" id="KW-0812">Transmembrane</keyword>
<evidence type="ECO:0000259" key="10">
    <source>
        <dbReference type="PROSITE" id="PS50111"/>
    </source>
</evidence>
<dbReference type="OrthoDB" id="2489132at2"/>
<dbReference type="CDD" id="cd06225">
    <property type="entry name" value="HAMP"/>
    <property type="match status" value="1"/>
</dbReference>
<dbReference type="GO" id="GO:0007165">
    <property type="term" value="P:signal transduction"/>
    <property type="evidence" value="ECO:0007669"/>
    <property type="project" value="UniProtKB-KW"/>
</dbReference>
<dbReference type="SMART" id="SM00304">
    <property type="entry name" value="HAMP"/>
    <property type="match status" value="1"/>
</dbReference>
<dbReference type="PROSITE" id="PS50885">
    <property type="entry name" value="HAMP"/>
    <property type="match status" value="1"/>
</dbReference>
<gene>
    <name evidence="12" type="ORF">B0H94_10646</name>
</gene>
<comment type="caution">
    <text evidence="12">The sequence shown here is derived from an EMBL/GenBank/DDBJ whole genome shotgun (WGS) entry which is preliminary data.</text>
</comment>
<dbReference type="SMART" id="SM00283">
    <property type="entry name" value="MA"/>
    <property type="match status" value="1"/>
</dbReference>
<evidence type="ECO:0000256" key="1">
    <source>
        <dbReference type="ARBA" id="ARBA00004236"/>
    </source>
</evidence>
<evidence type="ECO:0000256" key="9">
    <source>
        <dbReference type="SAM" id="Phobius"/>
    </source>
</evidence>
<name>A0A2P8HHW9_9BACI</name>
<keyword evidence="7" id="KW-0175">Coiled coil</keyword>
<dbReference type="InterPro" id="IPR004089">
    <property type="entry name" value="MCPsignal_dom"/>
</dbReference>
<dbReference type="Pfam" id="PF00015">
    <property type="entry name" value="MCPsignal"/>
    <property type="match status" value="1"/>
</dbReference>
<dbReference type="PANTHER" id="PTHR32089:SF112">
    <property type="entry name" value="LYSOZYME-LIKE PROTEIN-RELATED"/>
    <property type="match status" value="1"/>
</dbReference>
<protein>
    <submittedName>
        <fullName evidence="12">Methyl-accepting chemotaxis protein</fullName>
    </submittedName>
</protein>
<dbReference type="EMBL" id="PYAV01000006">
    <property type="protein sequence ID" value="PSL45791.1"/>
    <property type="molecule type" value="Genomic_DNA"/>
</dbReference>
<dbReference type="PROSITE" id="PS50111">
    <property type="entry name" value="CHEMOTAXIS_TRANSDUC_2"/>
    <property type="match status" value="1"/>
</dbReference>
<dbReference type="Gene3D" id="1.10.287.950">
    <property type="entry name" value="Methyl-accepting chemotaxis protein"/>
    <property type="match status" value="1"/>
</dbReference>
<evidence type="ECO:0000256" key="6">
    <source>
        <dbReference type="PROSITE-ProRule" id="PRU00284"/>
    </source>
</evidence>
<proteinExistence type="inferred from homology"/>
<evidence type="ECO:0000256" key="8">
    <source>
        <dbReference type="SAM" id="MobiDB-lite"/>
    </source>
</evidence>
<accession>A0A2P8HHW9</accession>
<dbReference type="PANTHER" id="PTHR32089">
    <property type="entry name" value="METHYL-ACCEPTING CHEMOTAXIS PROTEIN MCPB"/>
    <property type="match status" value="1"/>
</dbReference>
<sequence length="432" mass="46910">MTGKESYQFSLRKKLVLGICVVSGITYATSAFFIFVLADMIPAGWAISEDAFIIITLILGFGWSGFLAFLAAPLITKPIANVEQAARRAAAGDLREEIEVSKSDDELRALGLAFNNMSNNLRGMVEDVETNFEQTNKRVDEITSDAETATEQAENISATVTEISQGAESSATSIQKTAESMEEVTQLASEVQHRAHASQDSSKEMVETLNESRNVVYSLVEGIQFIEGENKESRQAVEALDAEAKKVEEIISMVGDIAEQTNLLALNASIEAARAGEQGKGFAVVAEEVRKLADESQSAVQNVSSVIQNIQREVKNVVSRIEAQVSAASREAQKGSETNEAISEMETSIHNVDEAVKQIASLTEQQLAAIERTSRESQEVAAIAEETSAGAEEVTAATDDQTAFIRDTERKARELSQEANRLKETIETFRTA</sequence>
<evidence type="ECO:0000256" key="3">
    <source>
        <dbReference type="ARBA" id="ARBA00023136"/>
    </source>
</evidence>
<evidence type="ECO:0000256" key="7">
    <source>
        <dbReference type="SAM" id="Coils"/>
    </source>
</evidence>
<dbReference type="InterPro" id="IPR003660">
    <property type="entry name" value="HAMP_dom"/>
</dbReference>
<dbReference type="SUPFAM" id="SSF58104">
    <property type="entry name" value="Methyl-accepting chemotaxis protein (MCP) signaling domain"/>
    <property type="match status" value="1"/>
</dbReference>
<dbReference type="GO" id="GO:0005886">
    <property type="term" value="C:plasma membrane"/>
    <property type="evidence" value="ECO:0007669"/>
    <property type="project" value="UniProtKB-SubCell"/>
</dbReference>
<feature type="region of interest" description="Disordered" evidence="8">
    <location>
        <begin position="164"/>
        <end position="204"/>
    </location>
</feature>